<dbReference type="EMBL" id="JADPUN010000251">
    <property type="protein sequence ID" value="MBF9132810.1"/>
    <property type="molecule type" value="Genomic_DNA"/>
</dbReference>
<keyword evidence="2" id="KW-1185">Reference proteome</keyword>
<dbReference type="InterPro" id="IPR038765">
    <property type="entry name" value="Papain-like_cys_pep_sf"/>
</dbReference>
<accession>A0ABS0H2W4</accession>
<name>A0ABS0H2W4_9ACTN</name>
<sequence>MTGPGVTATRMGRTAVTGAELAARTAEVVAALTRIPWSVRRFAVPAASVATTYRLDRTVLDMATRAGLPCIGTADDALYDMHDLTNLALYLPMRTPHRAAMRFWAQVLDRPDGEQRTYRITYRTACPAPGHGGPCVITFHLPDGTAVTVPAEDGRPVEHTVDVVLRNDWPALPAPLADLAEEMSAIQFFRLPDAIRWDVDFSTANLVADCAGIARLLANGAMERGWQSRVRYGLIVAPPFSMPHFWAEFRIDGQWVPCDPGLINGMVRWGVLPAGRWTPDRSLGGLLAGISSHYRMAALHNGFPIDSSFPTHQVQRPDGVRP</sequence>
<comment type="caution">
    <text evidence="1">The sequence shown here is derived from an EMBL/GenBank/DDBJ whole genome shotgun (WGS) entry which is preliminary data.</text>
</comment>
<evidence type="ECO:0000313" key="2">
    <source>
        <dbReference type="Proteomes" id="UP000638560"/>
    </source>
</evidence>
<evidence type="ECO:0000313" key="1">
    <source>
        <dbReference type="EMBL" id="MBF9132810.1"/>
    </source>
</evidence>
<protein>
    <recommendedName>
        <fullName evidence="3">Transglutaminase-like domain-containing protein</fullName>
    </recommendedName>
</protein>
<evidence type="ECO:0008006" key="3">
    <source>
        <dbReference type="Google" id="ProtNLM"/>
    </source>
</evidence>
<dbReference type="SUPFAM" id="SSF54001">
    <property type="entry name" value="Cysteine proteinases"/>
    <property type="match status" value="1"/>
</dbReference>
<gene>
    <name evidence="1" type="ORF">I0C86_28205</name>
</gene>
<dbReference type="Proteomes" id="UP000638560">
    <property type="component" value="Unassembled WGS sequence"/>
</dbReference>
<dbReference type="RefSeq" id="WP_196204334.1">
    <property type="nucleotide sequence ID" value="NZ_JADPUN010000251.1"/>
</dbReference>
<proteinExistence type="predicted"/>
<organism evidence="1 2">
    <name type="scientific">Plantactinospora alkalitolerans</name>
    <dbReference type="NCBI Taxonomy" id="2789879"/>
    <lineage>
        <taxon>Bacteria</taxon>
        <taxon>Bacillati</taxon>
        <taxon>Actinomycetota</taxon>
        <taxon>Actinomycetes</taxon>
        <taxon>Micromonosporales</taxon>
        <taxon>Micromonosporaceae</taxon>
        <taxon>Plantactinospora</taxon>
    </lineage>
</organism>
<reference evidence="1 2" key="1">
    <citation type="submission" date="2020-11" db="EMBL/GenBank/DDBJ databases">
        <title>A novel isolate from a Black sea contaminated sediment with potential to produce alkanes: Plantactinospora alkalitolerans sp. nov.</title>
        <authorList>
            <person name="Carro L."/>
            <person name="Veyisoglu A."/>
            <person name="Guven K."/>
            <person name="Schumann P."/>
            <person name="Klenk H.-P."/>
            <person name="Sahin N."/>
        </authorList>
    </citation>
    <scope>NUCLEOTIDE SEQUENCE [LARGE SCALE GENOMIC DNA]</scope>
    <source>
        <strain evidence="1 2">S1510</strain>
    </source>
</reference>